<comment type="caution">
    <text evidence="3">The sequence shown here is derived from an EMBL/GenBank/DDBJ whole genome shotgun (WGS) entry which is preliminary data.</text>
</comment>
<feature type="compositionally biased region" description="Low complexity" evidence="1">
    <location>
        <begin position="40"/>
        <end position="67"/>
    </location>
</feature>
<proteinExistence type="predicted"/>
<protein>
    <submittedName>
        <fullName evidence="3">Uncharacterized protein</fullName>
    </submittedName>
</protein>
<evidence type="ECO:0000313" key="3">
    <source>
        <dbReference type="EMBL" id="KKQ66969.1"/>
    </source>
</evidence>
<feature type="region of interest" description="Disordered" evidence="1">
    <location>
        <begin position="33"/>
        <end position="83"/>
    </location>
</feature>
<sequence>MNKNQKGFSLIFIIVFIAVVVVAGYFLLAPKKGKYTATPSGNRSSSTIQSSSDLDTAANDLDNTDTSQVDTELNQLSSDTSAF</sequence>
<reference evidence="3 4" key="1">
    <citation type="journal article" date="2015" name="Nature">
        <title>rRNA introns, odd ribosomes, and small enigmatic genomes across a large radiation of phyla.</title>
        <authorList>
            <person name="Brown C.T."/>
            <person name="Hug L.A."/>
            <person name="Thomas B.C."/>
            <person name="Sharon I."/>
            <person name="Castelle C.J."/>
            <person name="Singh A."/>
            <person name="Wilkins M.J."/>
            <person name="Williams K.H."/>
            <person name="Banfield J.F."/>
        </authorList>
    </citation>
    <scope>NUCLEOTIDE SEQUENCE [LARGE SCALE GENOMIC DNA]</scope>
</reference>
<evidence type="ECO:0000256" key="2">
    <source>
        <dbReference type="SAM" id="Phobius"/>
    </source>
</evidence>
<keyword evidence="2" id="KW-0472">Membrane</keyword>
<evidence type="ECO:0000313" key="4">
    <source>
        <dbReference type="Proteomes" id="UP000034235"/>
    </source>
</evidence>
<organism evidence="3 4">
    <name type="scientific">Candidatus Daviesbacteria bacterium GW2011_GWA2_38_24</name>
    <dbReference type="NCBI Taxonomy" id="1618422"/>
    <lineage>
        <taxon>Bacteria</taxon>
        <taxon>Candidatus Daviesiibacteriota</taxon>
    </lineage>
</organism>
<accession>A0A0G0LZX7</accession>
<dbReference type="AlphaFoldDB" id="A0A0G0LZX7"/>
<keyword evidence="2" id="KW-0812">Transmembrane</keyword>
<dbReference type="EMBL" id="LBUP01000002">
    <property type="protein sequence ID" value="KKQ66969.1"/>
    <property type="molecule type" value="Genomic_DNA"/>
</dbReference>
<feature type="transmembrane region" description="Helical" evidence="2">
    <location>
        <begin position="7"/>
        <end position="28"/>
    </location>
</feature>
<name>A0A0G0LZX7_9BACT</name>
<gene>
    <name evidence="3" type="ORF">US86_C0002G0086</name>
</gene>
<dbReference type="Proteomes" id="UP000034235">
    <property type="component" value="Unassembled WGS sequence"/>
</dbReference>
<keyword evidence="2" id="KW-1133">Transmembrane helix</keyword>
<evidence type="ECO:0000256" key="1">
    <source>
        <dbReference type="SAM" id="MobiDB-lite"/>
    </source>
</evidence>
<feature type="compositionally biased region" description="Polar residues" evidence="1">
    <location>
        <begin position="68"/>
        <end position="83"/>
    </location>
</feature>